<keyword evidence="1" id="KW-0732">Signal</keyword>
<sequence>MMQPSRLFFLSALLGFLSLSNAYSEQYRYSYIESTRITGEREDMKTESVEECGFLAYNEHAFAFSHLINASGEFCGLLISFSAMEAIQTNETTAEHYYLRDRRNIPVHQCDGILTSGEYFRRKVNVKYV</sequence>
<organism evidence="2 3">
    <name type="scientific">Steinernema glaseri</name>
    <dbReference type="NCBI Taxonomy" id="37863"/>
    <lineage>
        <taxon>Eukaryota</taxon>
        <taxon>Metazoa</taxon>
        <taxon>Ecdysozoa</taxon>
        <taxon>Nematoda</taxon>
        <taxon>Chromadorea</taxon>
        <taxon>Rhabditida</taxon>
        <taxon>Tylenchina</taxon>
        <taxon>Panagrolaimomorpha</taxon>
        <taxon>Strongyloidoidea</taxon>
        <taxon>Steinernematidae</taxon>
        <taxon>Steinernema</taxon>
    </lineage>
</organism>
<evidence type="ECO:0000313" key="2">
    <source>
        <dbReference type="Proteomes" id="UP000095287"/>
    </source>
</evidence>
<protein>
    <submittedName>
        <fullName evidence="3">Competence protein</fullName>
    </submittedName>
</protein>
<evidence type="ECO:0000313" key="3">
    <source>
        <dbReference type="WBParaSite" id="L893_g20770.t1"/>
    </source>
</evidence>
<dbReference type="Proteomes" id="UP000095287">
    <property type="component" value="Unplaced"/>
</dbReference>
<feature type="signal peptide" evidence="1">
    <location>
        <begin position="1"/>
        <end position="22"/>
    </location>
</feature>
<reference evidence="3" key="1">
    <citation type="submission" date="2016-11" db="UniProtKB">
        <authorList>
            <consortium name="WormBaseParasite"/>
        </authorList>
    </citation>
    <scope>IDENTIFICATION</scope>
</reference>
<dbReference type="AlphaFoldDB" id="A0A1I7YXR5"/>
<accession>A0A1I7YXR5</accession>
<keyword evidence="2" id="KW-1185">Reference proteome</keyword>
<feature type="chain" id="PRO_5009312728" evidence="1">
    <location>
        <begin position="23"/>
        <end position="129"/>
    </location>
</feature>
<name>A0A1I7YXR5_9BILA</name>
<evidence type="ECO:0000256" key="1">
    <source>
        <dbReference type="SAM" id="SignalP"/>
    </source>
</evidence>
<dbReference type="WBParaSite" id="L893_g20770.t1">
    <property type="protein sequence ID" value="L893_g20770.t1"/>
    <property type="gene ID" value="L893_g20770"/>
</dbReference>
<proteinExistence type="predicted"/>